<gene>
    <name evidence="3" type="ORF">C5B42_03095</name>
</gene>
<keyword evidence="2" id="KW-0812">Transmembrane</keyword>
<dbReference type="Proteomes" id="UP000246104">
    <property type="component" value="Unassembled WGS sequence"/>
</dbReference>
<accession>A0A317JSR1</accession>
<keyword evidence="2" id="KW-0472">Membrane</keyword>
<feature type="region of interest" description="Disordered" evidence="1">
    <location>
        <begin position="1"/>
        <end position="24"/>
    </location>
</feature>
<feature type="transmembrane region" description="Helical" evidence="2">
    <location>
        <begin position="33"/>
        <end position="53"/>
    </location>
</feature>
<proteinExistence type="predicted"/>
<evidence type="ECO:0000313" key="3">
    <source>
        <dbReference type="EMBL" id="PWU23392.1"/>
    </source>
</evidence>
<sequence length="85" mass="9383">MGKAAKQTLDDVSLSEQSGIKTAEKREDTRSRIAIYFILGYFVIIIFLLVATAITKISTDVAKDYLLAIGSPLGFIVGFYFKSKD</sequence>
<protein>
    <submittedName>
        <fullName evidence="3">Uncharacterized protein</fullName>
    </submittedName>
</protein>
<dbReference type="AlphaFoldDB" id="A0A317JSR1"/>
<dbReference type="EMBL" id="PSRQ01000035">
    <property type="protein sequence ID" value="PWU23392.1"/>
    <property type="molecule type" value="Genomic_DNA"/>
</dbReference>
<evidence type="ECO:0000256" key="2">
    <source>
        <dbReference type="SAM" id="Phobius"/>
    </source>
</evidence>
<name>A0A317JSR1_9BACT</name>
<feature type="transmembrane region" description="Helical" evidence="2">
    <location>
        <begin position="65"/>
        <end position="81"/>
    </location>
</feature>
<comment type="caution">
    <text evidence="3">The sequence shown here is derived from an EMBL/GenBank/DDBJ whole genome shotgun (WGS) entry which is preliminary data.</text>
</comment>
<reference evidence="3 4" key="1">
    <citation type="submission" date="2018-02" db="EMBL/GenBank/DDBJ databases">
        <title>Genomic Reconstructions from Amazon Rainforest and Pasture Soil Reveal Novel Insights into the Physiology of Candidate Phyla in Tropical Sites.</title>
        <authorList>
            <person name="Kroeger M.E."/>
            <person name="Delmont T."/>
            <person name="Eren A.M."/>
            <person name="Guo J."/>
            <person name="Meyer K.M."/>
            <person name="Khan K."/>
            <person name="Rodrigues J.L.M."/>
            <person name="Bohannan B.J.M."/>
            <person name="Tringe S."/>
            <person name="Borges C.D."/>
            <person name="Tiedje J."/>
            <person name="Tsai S.M."/>
            <person name="Nusslein K."/>
        </authorList>
    </citation>
    <scope>NUCLEOTIDE SEQUENCE [LARGE SCALE GENOMIC DNA]</scope>
    <source>
        <strain evidence="3">Amazon FNV 2010 28 9</strain>
    </source>
</reference>
<evidence type="ECO:0000256" key="1">
    <source>
        <dbReference type="SAM" id="MobiDB-lite"/>
    </source>
</evidence>
<evidence type="ECO:0000313" key="4">
    <source>
        <dbReference type="Proteomes" id="UP000246104"/>
    </source>
</evidence>
<keyword evidence="2" id="KW-1133">Transmembrane helix</keyword>
<organism evidence="3 4">
    <name type="scientific">Candidatus Cerribacteria bacterium 'Amazon FNV 2010 28 9'</name>
    <dbReference type="NCBI Taxonomy" id="2081795"/>
    <lineage>
        <taxon>Bacteria</taxon>
        <taxon>Candidatus Cerribacteria</taxon>
    </lineage>
</organism>